<proteinExistence type="predicted"/>
<protein>
    <submittedName>
        <fullName evidence="2">Uncharacterized protein</fullName>
    </submittedName>
</protein>
<accession>A0A0F6YFK6</accession>
<dbReference type="KEGG" id="samy:DB32_000821"/>
<dbReference type="STRING" id="927083.DB32_000821"/>
<feature type="region of interest" description="Disordered" evidence="1">
    <location>
        <begin position="242"/>
        <end position="266"/>
    </location>
</feature>
<dbReference type="AlphaFoldDB" id="A0A0F6YFK6"/>
<dbReference type="Proteomes" id="UP000034883">
    <property type="component" value="Chromosome"/>
</dbReference>
<evidence type="ECO:0000256" key="1">
    <source>
        <dbReference type="SAM" id="MobiDB-lite"/>
    </source>
</evidence>
<dbReference type="OrthoDB" id="5511312at2"/>
<evidence type="ECO:0000313" key="2">
    <source>
        <dbReference type="EMBL" id="AKF03672.1"/>
    </source>
</evidence>
<evidence type="ECO:0000313" key="3">
    <source>
        <dbReference type="Proteomes" id="UP000034883"/>
    </source>
</evidence>
<dbReference type="RefSeq" id="WP_053231107.1">
    <property type="nucleotide sequence ID" value="NZ_CP011125.1"/>
</dbReference>
<sequence>MPTSDEILYDHRTAERAFEQTRTERAAYAVASLPRLDVALASAFFVEQARRLRAPEVARELAKIHPDLLPPDAADRIETSAWALWFAHTTWLAESSGKTSAKLRVTTLQAATELKRRMTKVATFVLDDDPTAAAELAAIASGVGHADLASDLARLARLYARHADDLASAGPRYRAADARRARELSAAILAELGEGDPDGETTWRNETSRAFQLAEETWDRTRAFLHAIDFEHGEERYPSVWSIRPGRRAERRSEDADDDGETPSGA</sequence>
<name>A0A0F6YFK6_9BACT</name>
<feature type="compositionally biased region" description="Acidic residues" evidence="1">
    <location>
        <begin position="255"/>
        <end position="266"/>
    </location>
</feature>
<reference evidence="2 3" key="1">
    <citation type="submission" date="2015-03" db="EMBL/GenBank/DDBJ databases">
        <title>Genome assembly of Sandaracinus amylolyticus DSM 53668.</title>
        <authorList>
            <person name="Sharma G."/>
            <person name="Subramanian S."/>
        </authorList>
    </citation>
    <scope>NUCLEOTIDE SEQUENCE [LARGE SCALE GENOMIC DNA]</scope>
    <source>
        <strain evidence="2 3">DSM 53668</strain>
    </source>
</reference>
<organism evidence="2 3">
    <name type="scientific">Sandaracinus amylolyticus</name>
    <dbReference type="NCBI Taxonomy" id="927083"/>
    <lineage>
        <taxon>Bacteria</taxon>
        <taxon>Pseudomonadati</taxon>
        <taxon>Myxococcota</taxon>
        <taxon>Polyangia</taxon>
        <taxon>Polyangiales</taxon>
        <taxon>Sandaracinaceae</taxon>
        <taxon>Sandaracinus</taxon>
    </lineage>
</organism>
<gene>
    <name evidence="2" type="ORF">DB32_000821</name>
</gene>
<keyword evidence="3" id="KW-1185">Reference proteome</keyword>
<dbReference type="EMBL" id="CP011125">
    <property type="protein sequence ID" value="AKF03672.1"/>
    <property type="molecule type" value="Genomic_DNA"/>
</dbReference>